<protein>
    <submittedName>
        <fullName evidence="5">GntR family transcriptional regulator</fullName>
    </submittedName>
</protein>
<dbReference type="InterPro" id="IPR036390">
    <property type="entry name" value="WH_DNA-bd_sf"/>
</dbReference>
<sequence>MSELSDRIFELVVAGHYGPGEKLNETELAERMGVSRTPIREALKELANTGVVVVERNKGARVREQTEESVEATFDLRSLVEPRAAGLAATAMSSETIDLLRASALRMRDEVSAAGSLTEIAALNHDFHTTILASCPNRRLADVALGLLKPIVASRTLRSYGPEELRRSANHHLEIVDAVAYRDAEWVEAVMRAHIRAGFHTAVKSVVPTPPRTAVR</sequence>
<keyword evidence="2" id="KW-0238">DNA-binding</keyword>
<dbReference type="EMBL" id="JAAXOT010000001">
    <property type="protein sequence ID" value="NKY54716.1"/>
    <property type="molecule type" value="Genomic_DNA"/>
</dbReference>
<dbReference type="Gene3D" id="1.10.10.10">
    <property type="entry name" value="Winged helix-like DNA-binding domain superfamily/Winged helix DNA-binding domain"/>
    <property type="match status" value="1"/>
</dbReference>
<dbReference type="InterPro" id="IPR008920">
    <property type="entry name" value="TF_FadR/GntR_C"/>
</dbReference>
<dbReference type="SUPFAM" id="SSF48008">
    <property type="entry name" value="GntR ligand-binding domain-like"/>
    <property type="match status" value="1"/>
</dbReference>
<evidence type="ECO:0000256" key="2">
    <source>
        <dbReference type="ARBA" id="ARBA00023125"/>
    </source>
</evidence>
<dbReference type="InterPro" id="IPR011711">
    <property type="entry name" value="GntR_C"/>
</dbReference>
<dbReference type="PROSITE" id="PS50949">
    <property type="entry name" value="HTH_GNTR"/>
    <property type="match status" value="1"/>
</dbReference>
<dbReference type="SMART" id="SM00895">
    <property type="entry name" value="FCD"/>
    <property type="match status" value="1"/>
</dbReference>
<name>A0A846Y5B6_9NOCA</name>
<dbReference type="AlphaFoldDB" id="A0A846Y5B6"/>
<accession>A0A846Y5B6</accession>
<dbReference type="SUPFAM" id="SSF46785">
    <property type="entry name" value="Winged helix' DNA-binding domain"/>
    <property type="match status" value="1"/>
</dbReference>
<comment type="caution">
    <text evidence="5">The sequence shown here is derived from an EMBL/GenBank/DDBJ whole genome shotgun (WGS) entry which is preliminary data.</text>
</comment>
<dbReference type="RefSeq" id="WP_062971372.1">
    <property type="nucleotide sequence ID" value="NZ_JAAXOT010000001.1"/>
</dbReference>
<dbReference type="PRINTS" id="PR00033">
    <property type="entry name" value="HTHASNC"/>
</dbReference>
<dbReference type="Pfam" id="PF07729">
    <property type="entry name" value="FCD"/>
    <property type="match status" value="1"/>
</dbReference>
<dbReference type="Proteomes" id="UP000570678">
    <property type="component" value="Unassembled WGS sequence"/>
</dbReference>
<dbReference type="PANTHER" id="PTHR43537:SF24">
    <property type="entry name" value="GLUCONATE OPERON TRANSCRIPTIONAL REPRESSOR"/>
    <property type="match status" value="1"/>
</dbReference>
<dbReference type="Gene3D" id="1.20.120.530">
    <property type="entry name" value="GntR ligand-binding domain-like"/>
    <property type="match status" value="1"/>
</dbReference>
<dbReference type="InterPro" id="IPR000485">
    <property type="entry name" value="AsnC-type_HTH_dom"/>
</dbReference>
<reference evidence="5 6" key="1">
    <citation type="submission" date="2020-04" db="EMBL/GenBank/DDBJ databases">
        <title>MicrobeNet Type strains.</title>
        <authorList>
            <person name="Nicholson A.C."/>
        </authorList>
    </citation>
    <scope>NUCLEOTIDE SEQUENCE [LARGE SCALE GENOMIC DNA]</scope>
    <source>
        <strain evidence="5 6">JCM 3332</strain>
    </source>
</reference>
<keyword evidence="6" id="KW-1185">Reference proteome</keyword>
<dbReference type="PRINTS" id="PR00035">
    <property type="entry name" value="HTHGNTR"/>
</dbReference>
<dbReference type="GO" id="GO:0043565">
    <property type="term" value="F:sequence-specific DNA binding"/>
    <property type="evidence" value="ECO:0007669"/>
    <property type="project" value="InterPro"/>
</dbReference>
<evidence type="ECO:0000256" key="1">
    <source>
        <dbReference type="ARBA" id="ARBA00023015"/>
    </source>
</evidence>
<evidence type="ECO:0000256" key="3">
    <source>
        <dbReference type="ARBA" id="ARBA00023163"/>
    </source>
</evidence>
<evidence type="ECO:0000313" key="5">
    <source>
        <dbReference type="EMBL" id="NKY54716.1"/>
    </source>
</evidence>
<dbReference type="PANTHER" id="PTHR43537">
    <property type="entry name" value="TRANSCRIPTIONAL REGULATOR, GNTR FAMILY"/>
    <property type="match status" value="1"/>
</dbReference>
<dbReference type="GO" id="GO:0003700">
    <property type="term" value="F:DNA-binding transcription factor activity"/>
    <property type="evidence" value="ECO:0007669"/>
    <property type="project" value="InterPro"/>
</dbReference>
<gene>
    <name evidence="5" type="ORF">HGA15_00780</name>
</gene>
<keyword evidence="1" id="KW-0805">Transcription regulation</keyword>
<organism evidence="5 6">
    <name type="scientific">Nocardia flavorosea</name>
    <dbReference type="NCBI Taxonomy" id="53429"/>
    <lineage>
        <taxon>Bacteria</taxon>
        <taxon>Bacillati</taxon>
        <taxon>Actinomycetota</taxon>
        <taxon>Actinomycetes</taxon>
        <taxon>Mycobacteriales</taxon>
        <taxon>Nocardiaceae</taxon>
        <taxon>Nocardia</taxon>
    </lineage>
</organism>
<dbReference type="InterPro" id="IPR000524">
    <property type="entry name" value="Tscrpt_reg_HTH_GntR"/>
</dbReference>
<evidence type="ECO:0000313" key="6">
    <source>
        <dbReference type="Proteomes" id="UP000570678"/>
    </source>
</evidence>
<dbReference type="InterPro" id="IPR036388">
    <property type="entry name" value="WH-like_DNA-bd_sf"/>
</dbReference>
<keyword evidence="3" id="KW-0804">Transcription</keyword>
<feature type="domain" description="HTH gntR-type" evidence="4">
    <location>
        <begin position="1"/>
        <end position="65"/>
    </location>
</feature>
<dbReference type="Pfam" id="PF00392">
    <property type="entry name" value="GntR"/>
    <property type="match status" value="1"/>
</dbReference>
<dbReference type="SMART" id="SM00345">
    <property type="entry name" value="HTH_GNTR"/>
    <property type="match status" value="1"/>
</dbReference>
<proteinExistence type="predicted"/>
<dbReference type="CDD" id="cd07377">
    <property type="entry name" value="WHTH_GntR"/>
    <property type="match status" value="1"/>
</dbReference>
<evidence type="ECO:0000259" key="4">
    <source>
        <dbReference type="PROSITE" id="PS50949"/>
    </source>
</evidence>